<dbReference type="Gene3D" id="1.10.530.10">
    <property type="match status" value="1"/>
</dbReference>
<gene>
    <name evidence="4" type="ORF">CCO03_11355</name>
</gene>
<protein>
    <submittedName>
        <fullName evidence="4">Lytic transglycosylase</fullName>
    </submittedName>
</protein>
<dbReference type="OrthoDB" id="9815002at2"/>
<evidence type="ECO:0000313" key="5">
    <source>
        <dbReference type="Proteomes" id="UP000196138"/>
    </source>
</evidence>
<organism evidence="4 5">
    <name type="scientific">Comamonas serinivorans</name>
    <dbReference type="NCBI Taxonomy" id="1082851"/>
    <lineage>
        <taxon>Bacteria</taxon>
        <taxon>Pseudomonadati</taxon>
        <taxon>Pseudomonadota</taxon>
        <taxon>Betaproteobacteria</taxon>
        <taxon>Burkholderiales</taxon>
        <taxon>Comamonadaceae</taxon>
        <taxon>Comamonas</taxon>
    </lineage>
</organism>
<dbReference type="RefSeq" id="WP_087281120.1">
    <property type="nucleotide sequence ID" value="NZ_CP021455.1"/>
</dbReference>
<proteinExistence type="inferred from homology"/>
<dbReference type="EMBL" id="CP021455">
    <property type="protein sequence ID" value="ARU05198.1"/>
    <property type="molecule type" value="Genomic_DNA"/>
</dbReference>
<dbReference type="Proteomes" id="UP000196138">
    <property type="component" value="Chromosome"/>
</dbReference>
<accession>A0A1Y0EP11</accession>
<sequence length="302" mass="31964">MNSASNWISLRDGVKTVASDVVDGFVAITHSSVAILGLGVLLASAVLATQPQLRTEGETALRTWLQDRQIAATGITPELTAIERATATNPADLPKEQAQVAYWIAKKYKVAPEPLAALVAEAYDIGQQAKLEPTLLLAIMAIESSFNPFAQSPVGAQGLMQVMTSVHADKYGHYGGTHAAFDPRSNLRVGAQVLQECIQRAGSLRGGLKHYVGAANLAHDGGYGEKVMREFQDLYRVAKGKALPGNFEVTPRAPLTAQAPATSAQTVALRDTGLSHQASARAAALSYVDPVDPSRGDQLAAR</sequence>
<keyword evidence="2" id="KW-0472">Membrane</keyword>
<reference evidence="4 5" key="1">
    <citation type="submission" date="2017-05" db="EMBL/GenBank/DDBJ databases">
        <authorList>
            <person name="Song R."/>
            <person name="Chenine A.L."/>
            <person name="Ruprecht R.M."/>
        </authorList>
    </citation>
    <scope>NUCLEOTIDE SEQUENCE [LARGE SCALE GENOMIC DNA]</scope>
    <source>
        <strain evidence="4 5">DSM 26136</strain>
    </source>
</reference>
<dbReference type="KEGG" id="cser:CCO03_11355"/>
<comment type="similarity">
    <text evidence="1">Belongs to the transglycosylase Slt family.</text>
</comment>
<keyword evidence="2" id="KW-1133">Transmembrane helix</keyword>
<dbReference type="InterPro" id="IPR008258">
    <property type="entry name" value="Transglycosylase_SLT_dom_1"/>
</dbReference>
<dbReference type="AlphaFoldDB" id="A0A1Y0EP11"/>
<feature type="domain" description="Transglycosylase SLT" evidence="3">
    <location>
        <begin position="126"/>
        <end position="203"/>
    </location>
</feature>
<evidence type="ECO:0000313" key="4">
    <source>
        <dbReference type="EMBL" id="ARU05198.1"/>
    </source>
</evidence>
<name>A0A1Y0EP11_9BURK</name>
<dbReference type="PANTHER" id="PTHR37423">
    <property type="entry name" value="SOLUBLE LYTIC MUREIN TRANSGLYCOSYLASE-RELATED"/>
    <property type="match status" value="1"/>
</dbReference>
<feature type="transmembrane region" description="Helical" evidence="2">
    <location>
        <begin position="25"/>
        <end position="48"/>
    </location>
</feature>
<dbReference type="SUPFAM" id="SSF53955">
    <property type="entry name" value="Lysozyme-like"/>
    <property type="match status" value="1"/>
</dbReference>
<evidence type="ECO:0000256" key="2">
    <source>
        <dbReference type="SAM" id="Phobius"/>
    </source>
</evidence>
<dbReference type="Pfam" id="PF01464">
    <property type="entry name" value="SLT"/>
    <property type="match status" value="1"/>
</dbReference>
<keyword evidence="5" id="KW-1185">Reference proteome</keyword>
<keyword evidence="2" id="KW-0812">Transmembrane</keyword>
<dbReference type="InterPro" id="IPR023346">
    <property type="entry name" value="Lysozyme-like_dom_sf"/>
</dbReference>
<dbReference type="CDD" id="cd00254">
    <property type="entry name" value="LT-like"/>
    <property type="match status" value="1"/>
</dbReference>
<evidence type="ECO:0000256" key="1">
    <source>
        <dbReference type="ARBA" id="ARBA00007734"/>
    </source>
</evidence>
<evidence type="ECO:0000259" key="3">
    <source>
        <dbReference type="Pfam" id="PF01464"/>
    </source>
</evidence>
<dbReference type="PANTHER" id="PTHR37423:SF2">
    <property type="entry name" value="MEMBRANE-BOUND LYTIC MUREIN TRANSGLYCOSYLASE C"/>
    <property type="match status" value="1"/>
</dbReference>